<accession>A0A381Q9V0</accession>
<evidence type="ECO:0000256" key="1">
    <source>
        <dbReference type="ARBA" id="ARBA00022729"/>
    </source>
</evidence>
<dbReference type="SUPFAM" id="SSF53474">
    <property type="entry name" value="alpha/beta-Hydrolases"/>
    <property type="match status" value="1"/>
</dbReference>
<dbReference type="InterPro" id="IPR010126">
    <property type="entry name" value="Esterase_phb"/>
</dbReference>
<evidence type="ECO:0000313" key="3">
    <source>
        <dbReference type="EMBL" id="SUZ76105.1"/>
    </source>
</evidence>
<dbReference type="InterPro" id="IPR050955">
    <property type="entry name" value="Plant_Biomass_Hydrol_Est"/>
</dbReference>
<evidence type="ECO:0000256" key="2">
    <source>
        <dbReference type="ARBA" id="ARBA00022801"/>
    </source>
</evidence>
<dbReference type="Gene3D" id="3.40.50.1820">
    <property type="entry name" value="alpha/beta hydrolase"/>
    <property type="match status" value="1"/>
</dbReference>
<dbReference type="InterPro" id="IPR029058">
    <property type="entry name" value="AB_hydrolase_fold"/>
</dbReference>
<gene>
    <name evidence="3" type="ORF">METZ01_LOCUS28959</name>
</gene>
<dbReference type="EMBL" id="UINC01001265">
    <property type="protein sequence ID" value="SUZ76105.1"/>
    <property type="molecule type" value="Genomic_DNA"/>
</dbReference>
<organism evidence="3">
    <name type="scientific">marine metagenome</name>
    <dbReference type="NCBI Taxonomy" id="408172"/>
    <lineage>
        <taxon>unclassified sequences</taxon>
        <taxon>metagenomes</taxon>
        <taxon>ecological metagenomes</taxon>
    </lineage>
</organism>
<evidence type="ECO:0008006" key="4">
    <source>
        <dbReference type="Google" id="ProtNLM"/>
    </source>
</evidence>
<sequence>MDTRMIMRRLVSIFFLSCSACTSAVENISSERTHILYKPANLPTNAPLVLALHGYGSNGRNLQWYSGMDEAADVHGFAVAYPYGTTDRGGTRHWNASLNISSTDDVNYLSELARDLQAEHQLDPQRTFVFGMSNGGYMSYTLACKTRNVFRGIASVTGTMSGHDWNNCNPSDPVPVLHIHGVEDRVVPIDGSMSAGGGWGGAPHVDEIVSFWADLNNTTTVDSVFLAPSTHAFYYRNGRNGNEVWYYRINDWGHEWPGPQDQTGTIASEVIWEFFSKF</sequence>
<dbReference type="GO" id="GO:0005576">
    <property type="term" value="C:extracellular region"/>
    <property type="evidence" value="ECO:0007669"/>
    <property type="project" value="InterPro"/>
</dbReference>
<dbReference type="PANTHER" id="PTHR43037">
    <property type="entry name" value="UNNAMED PRODUCT-RELATED"/>
    <property type="match status" value="1"/>
</dbReference>
<dbReference type="GO" id="GO:0016787">
    <property type="term" value="F:hydrolase activity"/>
    <property type="evidence" value="ECO:0007669"/>
    <property type="project" value="UniProtKB-KW"/>
</dbReference>
<reference evidence="3" key="1">
    <citation type="submission" date="2018-05" db="EMBL/GenBank/DDBJ databases">
        <authorList>
            <person name="Lanie J.A."/>
            <person name="Ng W.-L."/>
            <person name="Kazmierczak K.M."/>
            <person name="Andrzejewski T.M."/>
            <person name="Davidsen T.M."/>
            <person name="Wayne K.J."/>
            <person name="Tettelin H."/>
            <person name="Glass J.I."/>
            <person name="Rusch D."/>
            <person name="Podicherti R."/>
            <person name="Tsui H.-C.T."/>
            <person name="Winkler M.E."/>
        </authorList>
    </citation>
    <scope>NUCLEOTIDE SEQUENCE</scope>
</reference>
<dbReference type="Pfam" id="PF10503">
    <property type="entry name" value="Esterase_PHB"/>
    <property type="match status" value="1"/>
</dbReference>
<protein>
    <recommendedName>
        <fullName evidence="4">Phospholipase/carboxylesterase/thioesterase domain-containing protein</fullName>
    </recommendedName>
</protein>
<proteinExistence type="predicted"/>
<keyword evidence="1" id="KW-0732">Signal</keyword>
<keyword evidence="2" id="KW-0378">Hydrolase</keyword>
<dbReference type="AlphaFoldDB" id="A0A381Q9V0"/>
<dbReference type="PANTHER" id="PTHR43037:SF1">
    <property type="entry name" value="BLL1128 PROTEIN"/>
    <property type="match status" value="1"/>
</dbReference>
<name>A0A381Q9V0_9ZZZZ</name>